<dbReference type="PROSITE" id="PS00107">
    <property type="entry name" value="PROTEIN_KINASE_ATP"/>
    <property type="match status" value="1"/>
</dbReference>
<feature type="region of interest" description="Disordered" evidence="8">
    <location>
        <begin position="261"/>
        <end position="356"/>
    </location>
</feature>
<feature type="compositionally biased region" description="Basic residues" evidence="8">
    <location>
        <begin position="261"/>
        <end position="274"/>
    </location>
</feature>
<name>A0ABR1GA23_AURAN</name>
<keyword evidence="6 7" id="KW-0067">ATP-binding</keyword>
<keyword evidence="5" id="KW-0833">Ubl conjugation pathway</keyword>
<feature type="domain" description="WWE" evidence="10">
    <location>
        <begin position="134"/>
        <end position="215"/>
    </location>
</feature>
<evidence type="ECO:0000256" key="5">
    <source>
        <dbReference type="ARBA" id="ARBA00022786"/>
    </source>
</evidence>
<dbReference type="InterPro" id="IPR017441">
    <property type="entry name" value="Protein_kinase_ATP_BS"/>
</dbReference>
<dbReference type="PROSITE" id="PS50011">
    <property type="entry name" value="PROTEIN_KINASE_DOM"/>
    <property type="match status" value="1"/>
</dbReference>
<feature type="compositionally biased region" description="Basic residues" evidence="8">
    <location>
        <begin position="206"/>
        <end position="216"/>
    </location>
</feature>
<feature type="domain" description="Protein kinase" evidence="9">
    <location>
        <begin position="445"/>
        <end position="724"/>
    </location>
</feature>
<comment type="caution">
    <text evidence="11">The sequence shown here is derived from an EMBL/GenBank/DDBJ whole genome shotgun (WGS) entry which is preliminary data.</text>
</comment>
<keyword evidence="2" id="KW-0728">SH3 domain</keyword>
<reference evidence="11 12" key="1">
    <citation type="submission" date="2024-03" db="EMBL/GenBank/DDBJ databases">
        <title>Aureococcus anophagefferens CCMP1851 and Kratosvirus quantuckense: Draft genome of a second virus-susceptible host strain in the model system.</title>
        <authorList>
            <person name="Chase E."/>
            <person name="Truchon A.R."/>
            <person name="Schepens W."/>
            <person name="Wilhelm S.W."/>
        </authorList>
    </citation>
    <scope>NUCLEOTIDE SEQUENCE [LARGE SCALE GENOMIC DNA]</scope>
    <source>
        <strain evidence="11 12">CCMP1851</strain>
    </source>
</reference>
<keyword evidence="3" id="KW-0723">Serine/threonine-protein kinase</keyword>
<dbReference type="SUPFAM" id="SSF117839">
    <property type="entry name" value="WWE domain"/>
    <property type="match status" value="1"/>
</dbReference>
<keyword evidence="11" id="KW-0418">Kinase</keyword>
<evidence type="ECO:0000259" key="9">
    <source>
        <dbReference type="PROSITE" id="PS50011"/>
    </source>
</evidence>
<dbReference type="PROSITE" id="PS50918">
    <property type="entry name" value="WWE"/>
    <property type="match status" value="1"/>
</dbReference>
<dbReference type="SUPFAM" id="SSF50044">
    <property type="entry name" value="SH3-domain"/>
    <property type="match status" value="2"/>
</dbReference>
<dbReference type="PROSITE" id="PS00108">
    <property type="entry name" value="PROTEIN_KINASE_ST"/>
    <property type="match status" value="1"/>
</dbReference>
<dbReference type="Pfam" id="PF02825">
    <property type="entry name" value="WWE"/>
    <property type="match status" value="1"/>
</dbReference>
<feature type="compositionally biased region" description="Basic residues" evidence="8">
    <location>
        <begin position="288"/>
        <end position="334"/>
    </location>
</feature>
<evidence type="ECO:0000256" key="3">
    <source>
        <dbReference type="ARBA" id="ARBA00022527"/>
    </source>
</evidence>
<organism evidence="11 12">
    <name type="scientific">Aureococcus anophagefferens</name>
    <name type="common">Harmful bloom alga</name>
    <dbReference type="NCBI Taxonomy" id="44056"/>
    <lineage>
        <taxon>Eukaryota</taxon>
        <taxon>Sar</taxon>
        <taxon>Stramenopiles</taxon>
        <taxon>Ochrophyta</taxon>
        <taxon>Pelagophyceae</taxon>
        <taxon>Pelagomonadales</taxon>
        <taxon>Pelagomonadaceae</taxon>
        <taxon>Aureococcus</taxon>
    </lineage>
</organism>
<proteinExistence type="inferred from homology"/>
<dbReference type="InterPro" id="IPR001452">
    <property type="entry name" value="SH3_domain"/>
</dbReference>
<dbReference type="PANTHER" id="PTHR45647:SF149">
    <property type="entry name" value="U-BOX DOMAIN-CONTAINING PROTEIN 36-RELATED"/>
    <property type="match status" value="1"/>
</dbReference>
<dbReference type="Gene3D" id="1.10.510.10">
    <property type="entry name" value="Transferase(Phosphotransferase) domain 1"/>
    <property type="match status" value="1"/>
</dbReference>
<evidence type="ECO:0000259" key="10">
    <source>
        <dbReference type="PROSITE" id="PS50918"/>
    </source>
</evidence>
<dbReference type="InterPro" id="IPR051348">
    <property type="entry name" value="U-box_ubiquitin_ligases"/>
</dbReference>
<protein>
    <submittedName>
        <fullName evidence="11">Protein serine/threonine kinase</fullName>
    </submittedName>
</protein>
<dbReference type="EMBL" id="JBBJCI010000039">
    <property type="protein sequence ID" value="KAK7249847.1"/>
    <property type="molecule type" value="Genomic_DNA"/>
</dbReference>
<dbReference type="InterPro" id="IPR008271">
    <property type="entry name" value="Ser/Thr_kinase_AS"/>
</dbReference>
<evidence type="ECO:0000256" key="1">
    <source>
        <dbReference type="ARBA" id="ARBA00006529"/>
    </source>
</evidence>
<dbReference type="InterPro" id="IPR011009">
    <property type="entry name" value="Kinase-like_dom_sf"/>
</dbReference>
<evidence type="ECO:0000313" key="11">
    <source>
        <dbReference type="EMBL" id="KAK7249847.1"/>
    </source>
</evidence>
<gene>
    <name evidence="11" type="ORF">SO694_00005116</name>
</gene>
<feature type="region of interest" description="Disordered" evidence="8">
    <location>
        <begin position="399"/>
        <end position="422"/>
    </location>
</feature>
<feature type="compositionally biased region" description="Low complexity" evidence="8">
    <location>
        <begin position="217"/>
        <end position="233"/>
    </location>
</feature>
<evidence type="ECO:0000313" key="12">
    <source>
        <dbReference type="Proteomes" id="UP001363151"/>
    </source>
</evidence>
<dbReference type="Pfam" id="PF07714">
    <property type="entry name" value="PK_Tyr_Ser-Thr"/>
    <property type="match status" value="1"/>
</dbReference>
<feature type="binding site" evidence="7">
    <location>
        <position position="472"/>
    </location>
    <ligand>
        <name>ATP</name>
        <dbReference type="ChEBI" id="CHEBI:30616"/>
    </ligand>
</feature>
<dbReference type="SMART" id="SM00326">
    <property type="entry name" value="SH3"/>
    <property type="match status" value="2"/>
</dbReference>
<comment type="similarity">
    <text evidence="1">Belongs to the protein kinase superfamily. STE Ser/Thr protein kinase family. MAP kinase kinase kinase subfamily.</text>
</comment>
<dbReference type="GO" id="GO:0016301">
    <property type="term" value="F:kinase activity"/>
    <property type="evidence" value="ECO:0007669"/>
    <property type="project" value="UniProtKB-KW"/>
</dbReference>
<keyword evidence="4 7" id="KW-0547">Nucleotide-binding</keyword>
<evidence type="ECO:0000256" key="4">
    <source>
        <dbReference type="ARBA" id="ARBA00022741"/>
    </source>
</evidence>
<dbReference type="InterPro" id="IPR004170">
    <property type="entry name" value="WWE_dom"/>
</dbReference>
<feature type="region of interest" description="Disordered" evidence="8">
    <location>
        <begin position="202"/>
        <end position="233"/>
    </location>
</feature>
<dbReference type="Gene3D" id="3.30.720.50">
    <property type="match status" value="1"/>
</dbReference>
<dbReference type="SMART" id="SM00220">
    <property type="entry name" value="S_TKc"/>
    <property type="match status" value="1"/>
</dbReference>
<dbReference type="InterPro" id="IPR037197">
    <property type="entry name" value="WWE_dom_sf"/>
</dbReference>
<dbReference type="InterPro" id="IPR000719">
    <property type="entry name" value="Prot_kinase_dom"/>
</dbReference>
<evidence type="ECO:0000256" key="8">
    <source>
        <dbReference type="SAM" id="MobiDB-lite"/>
    </source>
</evidence>
<keyword evidence="11" id="KW-0808">Transferase</keyword>
<accession>A0ABR1GA23</accession>
<dbReference type="InterPro" id="IPR036028">
    <property type="entry name" value="SH3-like_dom_sf"/>
</dbReference>
<evidence type="ECO:0000256" key="6">
    <source>
        <dbReference type="ARBA" id="ARBA00022840"/>
    </source>
</evidence>
<dbReference type="Gene3D" id="2.30.30.40">
    <property type="entry name" value="SH3 Domains"/>
    <property type="match status" value="1"/>
</dbReference>
<keyword evidence="12" id="KW-1185">Reference proteome</keyword>
<dbReference type="InterPro" id="IPR001245">
    <property type="entry name" value="Ser-Thr/Tyr_kinase_cat_dom"/>
</dbReference>
<dbReference type="SUPFAM" id="SSF56112">
    <property type="entry name" value="Protein kinase-like (PK-like)"/>
    <property type="match status" value="1"/>
</dbReference>
<feature type="compositionally biased region" description="Low complexity" evidence="8">
    <location>
        <begin position="275"/>
        <end position="287"/>
    </location>
</feature>
<evidence type="ECO:0000256" key="7">
    <source>
        <dbReference type="PROSITE-ProRule" id="PRU10141"/>
    </source>
</evidence>
<dbReference type="Proteomes" id="UP001363151">
    <property type="component" value="Unassembled WGS sequence"/>
</dbReference>
<dbReference type="PANTHER" id="PTHR45647">
    <property type="entry name" value="OS02G0152300 PROTEIN"/>
    <property type="match status" value="1"/>
</dbReference>
<evidence type="ECO:0000256" key="2">
    <source>
        <dbReference type="ARBA" id="ARBA00022443"/>
    </source>
</evidence>
<sequence length="724" mass="78031">MEDYLRVVRAHDSAATWQLSCAVDDAVVRLRPLSEGWVEVRRVDNSAVGAVPEACVARCELRAAAYAFDAGEPWQLGLRVGAVVAELRDVGQGWSEVVDETGLRGCVPGAYLGPPLDPDVSRLKEVNRSALAALALADDDATGGGGGWEVEDDFGGWRRYDAAAAAALDAAWARDGARGVVKFRSGNPDPCDYAVDLARMAQRSPRAGKLRTRRRGSGAPASPASPAPSAGVAPAALAVDAPPLRRIDDVALVDRVERRARRRRQRRRVARRAARAAASAAAAAAPPRRGRGRAARRRGRRRAARRRRAAARRRGRRAPVVHERRRLSPTKRARPPGWKPPPPPRREKPAAMPPIDEAKSVAGPAGEYEALLRKVLADGLVHFQELGVGLGWTDDDFSRSGASPRAATPKRPASRTLPPLQPKLRGAGGVVEYAVDELAAATDQWAAARRLGGGGFGDVFRGALRGGDVAIKRVHAQSPRGCGSSRRRSALGKLRDPSLVRLLGHGRRGAGDFCLVYELCDGGTLEDRLADKRNPLDWSAASPRARDAIRGLYYLHTQGDGEKCFIHGDVKTANILLTSAGGAKLSRTLRAPRRGLAASEVCKDARSRPGGIFKGALTASMLLAGDGFEERFVFTTAHLPAHEGRAEKRNAALARIRQRVAKKRGFFYLNSRLPSYTDRILYAASDAGGDRAGGPAQEYEKELFDGAVPKEHAYRSFLTWMLNA</sequence>